<proteinExistence type="predicted"/>
<gene>
    <name evidence="1" type="ORF">BDR25DRAFT_108980</name>
</gene>
<sequence>MSIEARIGVSEDGGCSSIYRPLFSSGYGVEEFRLNKVLQKHRLHFPLLSVFQSSSAVDRILDPPDETTIDNGKREGSALMFSDRLPGLSCSLRASWCCSDILFVRSLPTLSRSHVTWKCAAKCIKAWYGRVRRSSRSFALRCTLSAGFG</sequence>
<keyword evidence="2" id="KW-1185">Reference proteome</keyword>
<comment type="caution">
    <text evidence="1">The sequence shown here is derived from an EMBL/GenBank/DDBJ whole genome shotgun (WGS) entry which is preliminary data.</text>
</comment>
<dbReference type="Proteomes" id="UP000799755">
    <property type="component" value="Unassembled WGS sequence"/>
</dbReference>
<dbReference type="EMBL" id="MU003550">
    <property type="protein sequence ID" value="KAF2463497.1"/>
    <property type="molecule type" value="Genomic_DNA"/>
</dbReference>
<protein>
    <submittedName>
        <fullName evidence="1">Uncharacterized protein</fullName>
    </submittedName>
</protein>
<evidence type="ECO:0000313" key="1">
    <source>
        <dbReference type="EMBL" id="KAF2463497.1"/>
    </source>
</evidence>
<evidence type="ECO:0000313" key="2">
    <source>
        <dbReference type="Proteomes" id="UP000799755"/>
    </source>
</evidence>
<organism evidence="1 2">
    <name type="scientific">Lindgomyces ingoldianus</name>
    <dbReference type="NCBI Taxonomy" id="673940"/>
    <lineage>
        <taxon>Eukaryota</taxon>
        <taxon>Fungi</taxon>
        <taxon>Dikarya</taxon>
        <taxon>Ascomycota</taxon>
        <taxon>Pezizomycotina</taxon>
        <taxon>Dothideomycetes</taxon>
        <taxon>Pleosporomycetidae</taxon>
        <taxon>Pleosporales</taxon>
        <taxon>Lindgomycetaceae</taxon>
        <taxon>Lindgomyces</taxon>
    </lineage>
</organism>
<reference evidence="1" key="1">
    <citation type="journal article" date="2020" name="Stud. Mycol.">
        <title>101 Dothideomycetes genomes: a test case for predicting lifestyles and emergence of pathogens.</title>
        <authorList>
            <person name="Haridas S."/>
            <person name="Albert R."/>
            <person name="Binder M."/>
            <person name="Bloem J."/>
            <person name="Labutti K."/>
            <person name="Salamov A."/>
            <person name="Andreopoulos B."/>
            <person name="Baker S."/>
            <person name="Barry K."/>
            <person name="Bills G."/>
            <person name="Bluhm B."/>
            <person name="Cannon C."/>
            <person name="Castanera R."/>
            <person name="Culley D."/>
            <person name="Daum C."/>
            <person name="Ezra D."/>
            <person name="Gonzalez J."/>
            <person name="Henrissat B."/>
            <person name="Kuo A."/>
            <person name="Liang C."/>
            <person name="Lipzen A."/>
            <person name="Lutzoni F."/>
            <person name="Magnuson J."/>
            <person name="Mondo S."/>
            <person name="Nolan M."/>
            <person name="Ohm R."/>
            <person name="Pangilinan J."/>
            <person name="Park H.-J."/>
            <person name="Ramirez L."/>
            <person name="Alfaro M."/>
            <person name="Sun H."/>
            <person name="Tritt A."/>
            <person name="Yoshinaga Y."/>
            <person name="Zwiers L.-H."/>
            <person name="Turgeon B."/>
            <person name="Goodwin S."/>
            <person name="Spatafora J."/>
            <person name="Crous P."/>
            <person name="Grigoriev I."/>
        </authorList>
    </citation>
    <scope>NUCLEOTIDE SEQUENCE</scope>
    <source>
        <strain evidence="1">ATCC 200398</strain>
    </source>
</reference>
<accession>A0ACB6QAU6</accession>
<name>A0ACB6QAU6_9PLEO</name>